<proteinExistence type="predicted"/>
<dbReference type="STRING" id="661478.OP10G_4707"/>
<feature type="domain" description="CHAT" evidence="1">
    <location>
        <begin position="2"/>
        <end position="42"/>
    </location>
</feature>
<evidence type="ECO:0000313" key="3">
    <source>
        <dbReference type="Proteomes" id="UP000027982"/>
    </source>
</evidence>
<organism evidence="2 3">
    <name type="scientific">Fimbriimonas ginsengisoli Gsoil 348</name>
    <dbReference type="NCBI Taxonomy" id="661478"/>
    <lineage>
        <taxon>Bacteria</taxon>
        <taxon>Bacillati</taxon>
        <taxon>Armatimonadota</taxon>
        <taxon>Fimbriimonadia</taxon>
        <taxon>Fimbriimonadales</taxon>
        <taxon>Fimbriimonadaceae</taxon>
        <taxon>Fimbriimonas</taxon>
    </lineage>
</organism>
<accession>A0A068NYF4</accession>
<gene>
    <name evidence="2" type="ORF">OP10G_4707</name>
</gene>
<dbReference type="KEGG" id="fgi:OP10G_4707"/>
<evidence type="ECO:0000313" key="2">
    <source>
        <dbReference type="EMBL" id="AIE88075.1"/>
    </source>
</evidence>
<dbReference type="EMBL" id="CP007139">
    <property type="protein sequence ID" value="AIE88075.1"/>
    <property type="molecule type" value="Genomic_DNA"/>
</dbReference>
<reference evidence="2 3" key="1">
    <citation type="journal article" date="2014" name="PLoS ONE">
        <title>The first complete genome sequence of the class fimbriimonadia in the phylum armatimonadetes.</title>
        <authorList>
            <person name="Hu Z.Y."/>
            <person name="Wang Y.Z."/>
            <person name="Im W.T."/>
            <person name="Wang S.Y."/>
            <person name="Zhao G.P."/>
            <person name="Zheng H.J."/>
            <person name="Quan Z.X."/>
        </authorList>
    </citation>
    <scope>NUCLEOTIDE SEQUENCE [LARGE SCALE GENOMIC DNA]</scope>
    <source>
        <strain evidence="2">Gsoil 348</strain>
    </source>
</reference>
<dbReference type="AlphaFoldDB" id="A0A068NYF4"/>
<dbReference type="Proteomes" id="UP000027982">
    <property type="component" value="Chromosome"/>
</dbReference>
<evidence type="ECO:0000259" key="1">
    <source>
        <dbReference type="Pfam" id="PF12770"/>
    </source>
</evidence>
<protein>
    <recommendedName>
        <fullName evidence="1">CHAT domain-containing protein</fullName>
    </recommendedName>
</protein>
<sequence>MFRQLKAGKPCDLSLQRAALNVMRTRGKEHPYYWAGFRLIGDSQPVHF</sequence>
<name>A0A068NYF4_FIMGI</name>
<dbReference type="HOGENOM" id="CLU_3153071_0_0_0"/>
<dbReference type="Pfam" id="PF12770">
    <property type="entry name" value="CHAT"/>
    <property type="match status" value="1"/>
</dbReference>
<keyword evidence="3" id="KW-1185">Reference proteome</keyword>
<dbReference type="InterPro" id="IPR024983">
    <property type="entry name" value="CHAT_dom"/>
</dbReference>